<keyword evidence="3" id="KW-1185">Reference proteome</keyword>
<evidence type="ECO:0000313" key="2">
    <source>
        <dbReference type="EMBL" id="ORY50372.1"/>
    </source>
</evidence>
<name>A0A1Y2CTQ9_9FUNG</name>
<reference evidence="2 3" key="1">
    <citation type="submission" date="2016-07" db="EMBL/GenBank/DDBJ databases">
        <title>Pervasive Adenine N6-methylation of Active Genes in Fungi.</title>
        <authorList>
            <consortium name="DOE Joint Genome Institute"/>
            <person name="Mondo S.J."/>
            <person name="Dannebaum R.O."/>
            <person name="Kuo R.C."/>
            <person name="Labutti K."/>
            <person name="Haridas S."/>
            <person name="Kuo A."/>
            <person name="Salamov A."/>
            <person name="Ahrendt S.R."/>
            <person name="Lipzen A."/>
            <person name="Sullivan W."/>
            <person name="Andreopoulos W.B."/>
            <person name="Clum A."/>
            <person name="Lindquist E."/>
            <person name="Daum C."/>
            <person name="Ramamoorthy G.K."/>
            <person name="Gryganskyi A."/>
            <person name="Culley D."/>
            <person name="Magnuson J.K."/>
            <person name="James T.Y."/>
            <person name="O'Malley M.A."/>
            <person name="Stajich J.E."/>
            <person name="Spatafora J.W."/>
            <person name="Visel A."/>
            <person name="Grigoriev I.V."/>
        </authorList>
    </citation>
    <scope>NUCLEOTIDE SEQUENCE [LARGE SCALE GENOMIC DNA]</scope>
    <source>
        <strain evidence="2 3">JEL800</strain>
    </source>
</reference>
<protein>
    <submittedName>
        <fullName evidence="2">Uncharacterized protein</fullName>
    </submittedName>
</protein>
<dbReference type="EMBL" id="MCGO01000007">
    <property type="protein sequence ID" value="ORY50372.1"/>
    <property type="molecule type" value="Genomic_DNA"/>
</dbReference>
<feature type="region of interest" description="Disordered" evidence="1">
    <location>
        <begin position="39"/>
        <end position="73"/>
    </location>
</feature>
<dbReference type="OrthoDB" id="2171818at2759"/>
<feature type="compositionally biased region" description="Basic and acidic residues" evidence="1">
    <location>
        <begin position="327"/>
        <end position="358"/>
    </location>
</feature>
<dbReference type="Proteomes" id="UP000193642">
    <property type="component" value="Unassembled WGS sequence"/>
</dbReference>
<dbReference type="AlphaFoldDB" id="A0A1Y2CTQ9"/>
<organism evidence="2 3">
    <name type="scientific">Rhizoclosmatium globosum</name>
    <dbReference type="NCBI Taxonomy" id="329046"/>
    <lineage>
        <taxon>Eukaryota</taxon>
        <taxon>Fungi</taxon>
        <taxon>Fungi incertae sedis</taxon>
        <taxon>Chytridiomycota</taxon>
        <taxon>Chytridiomycota incertae sedis</taxon>
        <taxon>Chytridiomycetes</taxon>
        <taxon>Chytridiales</taxon>
        <taxon>Chytriomycetaceae</taxon>
        <taxon>Rhizoclosmatium</taxon>
    </lineage>
</organism>
<evidence type="ECO:0000256" key="1">
    <source>
        <dbReference type="SAM" id="MobiDB-lite"/>
    </source>
</evidence>
<evidence type="ECO:0000313" key="3">
    <source>
        <dbReference type="Proteomes" id="UP000193642"/>
    </source>
</evidence>
<comment type="caution">
    <text evidence="2">The sequence shown here is derived from an EMBL/GenBank/DDBJ whole genome shotgun (WGS) entry which is preliminary data.</text>
</comment>
<feature type="compositionally biased region" description="Basic and acidic residues" evidence="1">
    <location>
        <begin position="49"/>
        <end position="61"/>
    </location>
</feature>
<accession>A0A1Y2CTQ9</accession>
<sequence length="449" mass="50253">MSESIKLRIDSTNMVNIKDTIEKIVEQLKRDGHGKYLDRSIPVPVRPVQPKDLRSESDPGLKPRFRGNLKEGDDQTDLAGKVYDDQDAFLEATIRWFDMFKLNVEVSSNLLKSQDQYMKLMKNYTDETTGHEVACGKFANTMDAHKWDQIKSHEDFIKTPTLWKAVDVALKLFGGMDKSGLQFMNWDRGIRSTTIHGNSRSQIIPWRNCVESLKKHITASSALEDLFDEVVPEGQILQLVDKDGKVITKNIKLGSLAVPTLVKHTVYSVVLKSLPESTSTSALAGRLLPVRTALETEGDKAYKTASDLIDKLTEVILFTELNGDGGKTEEEKAKKAFEKAKRPREADSKKDVEKEKDSKKQKRECALCPEMTNHTFSFCRDAKALYEDGKFELLAKAMEYAKTNGKKMVLNLPRKTHGAKNANAEREALEAIKQAAESVGNAVAGGKSK</sequence>
<feature type="region of interest" description="Disordered" evidence="1">
    <location>
        <begin position="327"/>
        <end position="363"/>
    </location>
</feature>
<proteinExistence type="predicted"/>
<gene>
    <name evidence="2" type="ORF">BCR33DRAFT_713194</name>
</gene>